<evidence type="ECO:0000313" key="4">
    <source>
        <dbReference type="EMBL" id="QYO77251.1"/>
    </source>
</evidence>
<dbReference type="InterPro" id="IPR043128">
    <property type="entry name" value="Rev_trsase/Diguanyl_cyclase"/>
</dbReference>
<dbReference type="PROSITE" id="PS50112">
    <property type="entry name" value="PAS"/>
    <property type="match status" value="3"/>
</dbReference>
<dbReference type="EMBL" id="CP080590">
    <property type="protein sequence ID" value="QYO77251.1"/>
    <property type="molecule type" value="Genomic_DNA"/>
</dbReference>
<accession>A0ABX8WGV3</accession>
<feature type="domain" description="PAC" evidence="2">
    <location>
        <begin position="223"/>
        <end position="276"/>
    </location>
</feature>
<dbReference type="SUPFAM" id="SSF55785">
    <property type="entry name" value="PYP-like sensor domain (PAS domain)"/>
    <property type="match status" value="3"/>
</dbReference>
<dbReference type="SMART" id="SM00091">
    <property type="entry name" value="PAS"/>
    <property type="match status" value="3"/>
</dbReference>
<dbReference type="SUPFAM" id="SSF55073">
    <property type="entry name" value="Nucleotide cyclase"/>
    <property type="match status" value="1"/>
</dbReference>
<dbReference type="CDD" id="cd01949">
    <property type="entry name" value="GGDEF"/>
    <property type="match status" value="1"/>
</dbReference>
<evidence type="ECO:0000259" key="3">
    <source>
        <dbReference type="PROSITE" id="PS50887"/>
    </source>
</evidence>
<dbReference type="Pfam" id="PF08447">
    <property type="entry name" value="PAS_3"/>
    <property type="match status" value="1"/>
</dbReference>
<reference evidence="4 5" key="1">
    <citation type="submission" date="2021-08" db="EMBL/GenBank/DDBJ databases">
        <title>Devosia salina sp. nov., isolated from the South China Sea sediment.</title>
        <authorList>
            <person name="Zhou Z."/>
        </authorList>
    </citation>
    <scope>NUCLEOTIDE SEQUENCE [LARGE SCALE GENOMIC DNA]</scope>
    <source>
        <strain evidence="4 5">SCS-3</strain>
    </source>
</reference>
<dbReference type="InterPro" id="IPR000700">
    <property type="entry name" value="PAS-assoc_C"/>
</dbReference>
<dbReference type="Gene3D" id="3.30.450.20">
    <property type="entry name" value="PAS domain"/>
    <property type="match status" value="3"/>
</dbReference>
<sequence>MSTAPKPLAPTRPARLPRAGAALARLLDAAPVGMVVADLTGRICYANRAFGELLGYHWTDDLALNVLDLVDSENVAAAWLHFDRLARGETRHYRGEHRWRHADGSLLWVMVAATLLEDPPGAPRQLIVQLTSIELQKRAEEALAYSESRWNFALESARQGVWDHDIRKDTMFYSRMWRLMRGIPPDEVVDGDRQQWLERVHPDDRPHILANVDKQDQGDSDFDALEYRERKRDGSYVWILSRGRPVEWDEDGNPIRTIGTDTDITRLKIMEQELAAEKERLRVTLESMADGMISTDLDARVVFINPAAEKLLGLSAAQAVGRPVDQVFRLRSESGNGALPCPVRACLDRTSQVRVDDDSVLCAFDGPQRDIRCTASPVLGEAGVLTGAVLVFQDVTQSRALQRQLAHSAAHDALTGLPNRAAFERALSDAITGARHRSGRHCLIYLDLDRFKPVNDTAGHAAGDALLRQVGQTIRGVCRSHDMAARIGGDEFAVILEDCSIENGRGVAEKIVRAIGALEFSWVGRSYRIGASAGVTMITGAPASPLGFMGEADAACYAAKAKGRGCVVAYPEMAQRQGR</sequence>
<evidence type="ECO:0000259" key="2">
    <source>
        <dbReference type="PROSITE" id="PS50113"/>
    </source>
</evidence>
<dbReference type="InterPro" id="IPR052155">
    <property type="entry name" value="Biofilm_reg_signaling"/>
</dbReference>
<dbReference type="InterPro" id="IPR029787">
    <property type="entry name" value="Nucleotide_cyclase"/>
</dbReference>
<organism evidence="4 5">
    <name type="scientific">Devosia salina</name>
    <dbReference type="NCBI Taxonomy" id="2860336"/>
    <lineage>
        <taxon>Bacteria</taxon>
        <taxon>Pseudomonadati</taxon>
        <taxon>Pseudomonadota</taxon>
        <taxon>Alphaproteobacteria</taxon>
        <taxon>Hyphomicrobiales</taxon>
        <taxon>Devosiaceae</taxon>
        <taxon>Devosia</taxon>
    </lineage>
</organism>
<feature type="domain" description="PAC" evidence="2">
    <location>
        <begin position="93"/>
        <end position="145"/>
    </location>
</feature>
<dbReference type="InterPro" id="IPR000014">
    <property type="entry name" value="PAS"/>
</dbReference>
<dbReference type="SMART" id="SM00086">
    <property type="entry name" value="PAC"/>
    <property type="match status" value="3"/>
</dbReference>
<proteinExistence type="predicted"/>
<feature type="domain" description="GGDEF" evidence="3">
    <location>
        <begin position="439"/>
        <end position="572"/>
    </location>
</feature>
<feature type="domain" description="PAS" evidence="1">
    <location>
        <begin position="19"/>
        <end position="89"/>
    </location>
</feature>
<evidence type="ECO:0000259" key="1">
    <source>
        <dbReference type="PROSITE" id="PS50112"/>
    </source>
</evidence>
<dbReference type="Pfam" id="PF00990">
    <property type="entry name" value="GGDEF"/>
    <property type="match status" value="1"/>
</dbReference>
<feature type="domain" description="PAS" evidence="1">
    <location>
        <begin position="146"/>
        <end position="219"/>
    </location>
</feature>
<dbReference type="InterPro" id="IPR013767">
    <property type="entry name" value="PAS_fold"/>
</dbReference>
<dbReference type="PANTHER" id="PTHR44757">
    <property type="entry name" value="DIGUANYLATE CYCLASE DGCP"/>
    <property type="match status" value="1"/>
</dbReference>
<dbReference type="PANTHER" id="PTHR44757:SF4">
    <property type="entry name" value="DIGUANYLATE CYCLASE DGCE-RELATED"/>
    <property type="match status" value="1"/>
</dbReference>
<dbReference type="InterPro" id="IPR000160">
    <property type="entry name" value="GGDEF_dom"/>
</dbReference>
<dbReference type="InterPro" id="IPR013655">
    <property type="entry name" value="PAS_fold_3"/>
</dbReference>
<evidence type="ECO:0000313" key="5">
    <source>
        <dbReference type="Proteomes" id="UP000825799"/>
    </source>
</evidence>
<dbReference type="PROSITE" id="PS50887">
    <property type="entry name" value="GGDEF"/>
    <property type="match status" value="1"/>
</dbReference>
<keyword evidence="5" id="KW-1185">Reference proteome</keyword>
<feature type="domain" description="PAS" evidence="1">
    <location>
        <begin position="277"/>
        <end position="322"/>
    </location>
</feature>
<dbReference type="NCBIfam" id="TIGR00254">
    <property type="entry name" value="GGDEF"/>
    <property type="match status" value="1"/>
</dbReference>
<dbReference type="RefSeq" id="WP_220305713.1">
    <property type="nucleotide sequence ID" value="NZ_CP080590.1"/>
</dbReference>
<name>A0ABX8WGV3_9HYPH</name>
<dbReference type="SMART" id="SM00267">
    <property type="entry name" value="GGDEF"/>
    <property type="match status" value="1"/>
</dbReference>
<dbReference type="Gene3D" id="3.30.70.270">
    <property type="match status" value="1"/>
</dbReference>
<dbReference type="PROSITE" id="PS50113">
    <property type="entry name" value="PAC"/>
    <property type="match status" value="3"/>
</dbReference>
<protein>
    <submittedName>
        <fullName evidence="4">PAS domain S-box protein</fullName>
    </submittedName>
</protein>
<dbReference type="InterPro" id="IPR001610">
    <property type="entry name" value="PAC"/>
</dbReference>
<dbReference type="NCBIfam" id="TIGR00229">
    <property type="entry name" value="sensory_box"/>
    <property type="match status" value="3"/>
</dbReference>
<dbReference type="Proteomes" id="UP000825799">
    <property type="component" value="Chromosome"/>
</dbReference>
<gene>
    <name evidence="4" type="ORF">K1X15_01245</name>
</gene>
<feature type="domain" description="PAC" evidence="2">
    <location>
        <begin position="349"/>
        <end position="407"/>
    </location>
</feature>
<dbReference type="Pfam" id="PF00989">
    <property type="entry name" value="PAS"/>
    <property type="match status" value="2"/>
</dbReference>
<dbReference type="CDD" id="cd00130">
    <property type="entry name" value="PAS"/>
    <property type="match status" value="3"/>
</dbReference>
<dbReference type="InterPro" id="IPR035965">
    <property type="entry name" value="PAS-like_dom_sf"/>
</dbReference>